<dbReference type="Pfam" id="PF19780">
    <property type="entry name" value="DUF6265"/>
    <property type="match status" value="1"/>
</dbReference>
<protein>
    <recommendedName>
        <fullName evidence="1">DUF6265 domain-containing protein</fullName>
    </recommendedName>
</protein>
<evidence type="ECO:0000313" key="3">
    <source>
        <dbReference type="Proteomes" id="UP000550136"/>
    </source>
</evidence>
<dbReference type="RefSeq" id="WP_126053335.1">
    <property type="nucleotide sequence ID" value="NZ_JABEOU010000033.1"/>
</dbReference>
<evidence type="ECO:0000259" key="1">
    <source>
        <dbReference type="Pfam" id="PF19780"/>
    </source>
</evidence>
<dbReference type="AlphaFoldDB" id="A0A7Y2KQN1"/>
<dbReference type="EMBL" id="JABEOU010000033">
    <property type="protein sequence ID" value="NNG57847.1"/>
    <property type="molecule type" value="Genomic_DNA"/>
</dbReference>
<proteinExistence type="predicted"/>
<dbReference type="InterPro" id="IPR046232">
    <property type="entry name" value="DUF6265"/>
</dbReference>
<accession>A0A7Y2KQN1</accession>
<dbReference type="Proteomes" id="UP000550136">
    <property type="component" value="Unassembled WGS sequence"/>
</dbReference>
<evidence type="ECO:0000313" key="2">
    <source>
        <dbReference type="EMBL" id="NNG57847.1"/>
    </source>
</evidence>
<gene>
    <name evidence="2" type="ORF">HKX06_10730</name>
</gene>
<feature type="domain" description="DUF6265" evidence="1">
    <location>
        <begin position="58"/>
        <end position="162"/>
    </location>
</feature>
<reference evidence="2 3" key="1">
    <citation type="submission" date="2020-05" db="EMBL/GenBank/DDBJ databases">
        <title>Draft Genome Sequences of Sphingomonas sp. Isolated from the International Space Station.</title>
        <authorList>
            <person name="Bijlani S."/>
            <person name="Singh N.K."/>
            <person name="Mason C.E."/>
            <person name="Wang C.C."/>
            <person name="Venkateswaran K."/>
        </authorList>
    </citation>
    <scope>NUCLEOTIDE SEQUENCE [LARGE SCALE GENOMIC DNA]</scope>
    <source>
        <strain evidence="2 3">FKI-L5-BR-P1</strain>
    </source>
</reference>
<name>A0A7Y2KQN1_SPHPI</name>
<sequence>MLTNQYRLGYAAVQGSLSRGRFIMPGHVVRRVFGQALMAMAILGASKSASATQVADLSWMAGHWLECSPRGEAAETWTDDRGGVMLGISKSIRNGRTSWEWSRIDRTPEGIAFLASPQGQQPTAFKAVAIAKGKAVFENLDHDFPQRVIYIRKGDNLTGRIEGIAEGKQRAAEWHYRLSPLNATCPADPLLDKPLH</sequence>
<comment type="caution">
    <text evidence="2">The sequence shown here is derived from an EMBL/GenBank/DDBJ whole genome shotgun (WGS) entry which is preliminary data.</text>
</comment>
<organism evidence="2 3">
    <name type="scientific">Sphingomonas paucimobilis</name>
    <name type="common">Pseudomonas paucimobilis</name>
    <dbReference type="NCBI Taxonomy" id="13689"/>
    <lineage>
        <taxon>Bacteria</taxon>
        <taxon>Pseudomonadati</taxon>
        <taxon>Pseudomonadota</taxon>
        <taxon>Alphaproteobacteria</taxon>
        <taxon>Sphingomonadales</taxon>
        <taxon>Sphingomonadaceae</taxon>
        <taxon>Sphingomonas</taxon>
    </lineage>
</organism>